<evidence type="ECO:0000313" key="2">
    <source>
        <dbReference type="Proteomes" id="UP000193435"/>
    </source>
</evidence>
<dbReference type="AlphaFoldDB" id="A0A1X7MTC9"/>
<gene>
    <name evidence="1" type="ORF">SAMN04488700_0595</name>
</gene>
<accession>A0A1X7MTC9</accession>
<reference evidence="1 2" key="1">
    <citation type="submission" date="2017-04" db="EMBL/GenBank/DDBJ databases">
        <authorList>
            <person name="Afonso C.L."/>
            <person name="Miller P.J."/>
            <person name="Scott M.A."/>
            <person name="Spackman E."/>
            <person name="Goraichik I."/>
            <person name="Dimitrov K.M."/>
            <person name="Suarez D.L."/>
            <person name="Swayne D.E."/>
        </authorList>
    </citation>
    <scope>NUCLEOTIDE SEQUENCE [LARGE SCALE GENOMIC DNA]</scope>
    <source>
        <strain evidence="1 2">LMG26642</strain>
    </source>
</reference>
<keyword evidence="2" id="KW-1185">Reference proteome</keyword>
<dbReference type="Proteomes" id="UP000193435">
    <property type="component" value="Unassembled WGS sequence"/>
</dbReference>
<dbReference type="EMBL" id="FXBJ01000002">
    <property type="protein sequence ID" value="SMH27296.1"/>
    <property type="molecule type" value="Genomic_DNA"/>
</dbReference>
<protein>
    <submittedName>
        <fullName evidence="1">Uncharacterized protein</fullName>
    </submittedName>
</protein>
<name>A0A1X7MTC9_9LACT</name>
<organism evidence="1 2">
    <name type="scientific">Carnobacterium iners</name>
    <dbReference type="NCBI Taxonomy" id="1073423"/>
    <lineage>
        <taxon>Bacteria</taxon>
        <taxon>Bacillati</taxon>
        <taxon>Bacillota</taxon>
        <taxon>Bacilli</taxon>
        <taxon>Lactobacillales</taxon>
        <taxon>Carnobacteriaceae</taxon>
        <taxon>Carnobacterium</taxon>
    </lineage>
</organism>
<evidence type="ECO:0000313" key="1">
    <source>
        <dbReference type="EMBL" id="SMH27296.1"/>
    </source>
</evidence>
<sequence length="63" mass="7310">MRYEKSRKAFCFNYPPYNPLQSFVPDNHLAVKDLKGESLSNYVFGVKDILKLKAALFLVKRLS</sequence>
<proteinExistence type="predicted"/>